<evidence type="ECO:0000313" key="3">
    <source>
        <dbReference type="Proteomes" id="UP000215902"/>
    </source>
</evidence>
<sequence length="154" mass="18111">GPVCNRQYRQRLQATMQRIDIVLCVLAFAAIGLIGEGGCSRGWEPDDEESNRGLYNLMMPAVRRSVRRDLLTHEGENFVYGLNKRAMRLMRIGRRSWDGWNEEADKRAMRLMRIGRRSWDGWNEEADKRAMRLMRIGRRASDGFYRPSIRYGRK</sequence>
<dbReference type="EMBL" id="NIVC01002773">
    <property type="protein sequence ID" value="PAA55315.1"/>
    <property type="molecule type" value="Genomic_DNA"/>
</dbReference>
<keyword evidence="3" id="KW-1185">Reference proteome</keyword>
<gene>
    <name evidence="2" type="ORF">BOX15_Mlig002968g1</name>
</gene>
<evidence type="ECO:0000313" key="2">
    <source>
        <dbReference type="EMBL" id="PAA55315.1"/>
    </source>
</evidence>
<keyword evidence="1" id="KW-0472">Membrane</keyword>
<name>A0A267E184_9PLAT</name>
<accession>A0A267E184</accession>
<organism evidence="2 3">
    <name type="scientific">Macrostomum lignano</name>
    <dbReference type="NCBI Taxonomy" id="282301"/>
    <lineage>
        <taxon>Eukaryota</taxon>
        <taxon>Metazoa</taxon>
        <taxon>Spiralia</taxon>
        <taxon>Lophotrochozoa</taxon>
        <taxon>Platyhelminthes</taxon>
        <taxon>Rhabditophora</taxon>
        <taxon>Macrostomorpha</taxon>
        <taxon>Macrostomida</taxon>
        <taxon>Macrostomidae</taxon>
        <taxon>Macrostomum</taxon>
    </lineage>
</organism>
<proteinExistence type="predicted"/>
<comment type="caution">
    <text evidence="2">The sequence shown here is derived from an EMBL/GenBank/DDBJ whole genome shotgun (WGS) entry which is preliminary data.</text>
</comment>
<keyword evidence="1" id="KW-1133">Transmembrane helix</keyword>
<feature type="transmembrane region" description="Helical" evidence="1">
    <location>
        <begin position="21"/>
        <end position="43"/>
    </location>
</feature>
<dbReference type="OrthoDB" id="6085322at2759"/>
<evidence type="ECO:0000256" key="1">
    <source>
        <dbReference type="SAM" id="Phobius"/>
    </source>
</evidence>
<keyword evidence="1" id="KW-0812">Transmembrane</keyword>
<feature type="non-terminal residue" evidence="2">
    <location>
        <position position="1"/>
    </location>
</feature>
<dbReference type="Proteomes" id="UP000215902">
    <property type="component" value="Unassembled WGS sequence"/>
</dbReference>
<protein>
    <submittedName>
        <fullName evidence="2">Uncharacterized protein</fullName>
    </submittedName>
</protein>
<reference evidence="2 3" key="1">
    <citation type="submission" date="2017-06" db="EMBL/GenBank/DDBJ databases">
        <title>A platform for efficient transgenesis in Macrostomum lignano, a flatworm model organism for stem cell research.</title>
        <authorList>
            <person name="Berezikov E."/>
        </authorList>
    </citation>
    <scope>NUCLEOTIDE SEQUENCE [LARGE SCALE GENOMIC DNA]</scope>
    <source>
        <strain evidence="2">DV1</strain>
        <tissue evidence="2">Whole organism</tissue>
    </source>
</reference>
<dbReference type="AlphaFoldDB" id="A0A267E184"/>